<dbReference type="PANTHER" id="PTHR22749:SF6">
    <property type="entry name" value="RIBOFLAVIN KINASE"/>
    <property type="match status" value="1"/>
</dbReference>
<dbReference type="InterPro" id="IPR023465">
    <property type="entry name" value="Riboflavin_kinase_dom_sf"/>
</dbReference>
<keyword evidence="4 15" id="KW-0285">Flavoprotein</keyword>
<evidence type="ECO:0000256" key="13">
    <source>
        <dbReference type="ARBA" id="ARBA00047880"/>
    </source>
</evidence>
<dbReference type="EC" id="2.7.1.26" evidence="15"/>
<evidence type="ECO:0000259" key="16">
    <source>
        <dbReference type="SMART" id="SM00904"/>
    </source>
</evidence>
<keyword evidence="5 15" id="KW-0288">FMN</keyword>
<dbReference type="NCBIfam" id="NF004158">
    <property type="entry name" value="PRK05627.1-1"/>
    <property type="match status" value="1"/>
</dbReference>
<proteinExistence type="inferred from homology"/>
<dbReference type="SUPFAM" id="SSF82114">
    <property type="entry name" value="Riboflavin kinase-like"/>
    <property type="match status" value="1"/>
</dbReference>
<keyword evidence="7 15" id="KW-0548">Nucleotidyltransferase</keyword>
<name>A0A0M2ZVT1_LACLC</name>
<keyword evidence="8 15" id="KW-0547">Nucleotide-binding</keyword>
<reference evidence="18" key="2">
    <citation type="journal article" date="2020" name="Mol. Microbiol.">
        <title>The CWPS Rubik's cube: Linking diversity of cell wall polysaccharide structures with the encoded biosynthetic machinery of selected Lactococcus lactis strains.</title>
        <authorList>
            <person name="Mahony J."/>
            <person name="Frantzen C."/>
            <person name="Vinogradov E."/>
            <person name="Sadovskaya I."/>
            <person name="Theodorou I."/>
            <person name="Kelleher P."/>
            <person name="Chapot-Chartier M.P."/>
            <person name="Cambillau C."/>
            <person name="Holo H."/>
            <person name="van Sinderen D."/>
        </authorList>
    </citation>
    <scope>NUCLEOTIDE SEQUENCE</scope>
    <source>
        <strain evidence="18">1196</strain>
    </source>
</reference>
<accession>A0A0M2ZVT1</accession>
<dbReference type="Pfam" id="PF06574">
    <property type="entry name" value="FAD_syn"/>
    <property type="match status" value="1"/>
</dbReference>
<dbReference type="EC" id="2.7.7.2" evidence="15"/>
<dbReference type="InterPro" id="IPR015864">
    <property type="entry name" value="FAD_synthase"/>
</dbReference>
<evidence type="ECO:0000256" key="8">
    <source>
        <dbReference type="ARBA" id="ARBA00022741"/>
    </source>
</evidence>
<evidence type="ECO:0000256" key="12">
    <source>
        <dbReference type="ARBA" id="ARBA00023268"/>
    </source>
</evidence>
<dbReference type="SMART" id="SM00904">
    <property type="entry name" value="Flavokinase"/>
    <property type="match status" value="1"/>
</dbReference>
<dbReference type="UniPathway" id="UPA00277">
    <property type="reaction ID" value="UER00407"/>
</dbReference>
<evidence type="ECO:0000313" key="17">
    <source>
        <dbReference type="EMBL" id="KKW71660.1"/>
    </source>
</evidence>
<dbReference type="CDD" id="cd02064">
    <property type="entry name" value="FAD_synthetase_N"/>
    <property type="match status" value="1"/>
</dbReference>
<comment type="similarity">
    <text evidence="15">Belongs to the ribF family.</text>
</comment>
<comment type="catalytic activity">
    <reaction evidence="14 15">
        <text>FMN + ATP + H(+) = FAD + diphosphate</text>
        <dbReference type="Rhea" id="RHEA:17237"/>
        <dbReference type="ChEBI" id="CHEBI:15378"/>
        <dbReference type="ChEBI" id="CHEBI:30616"/>
        <dbReference type="ChEBI" id="CHEBI:33019"/>
        <dbReference type="ChEBI" id="CHEBI:57692"/>
        <dbReference type="ChEBI" id="CHEBI:58210"/>
        <dbReference type="EC" id="2.7.7.2"/>
    </reaction>
</comment>
<dbReference type="Proteomes" id="UP000663552">
    <property type="component" value="Chromosome"/>
</dbReference>
<keyword evidence="9 15" id="KW-0418">Kinase</keyword>
<evidence type="ECO:0000256" key="7">
    <source>
        <dbReference type="ARBA" id="ARBA00022695"/>
    </source>
</evidence>
<keyword evidence="6 15" id="KW-0808">Transferase</keyword>
<keyword evidence="12" id="KW-0511">Multifunctional enzyme</keyword>
<dbReference type="Gene3D" id="2.40.30.30">
    <property type="entry name" value="Riboflavin kinase-like"/>
    <property type="match status" value="1"/>
</dbReference>
<dbReference type="InterPro" id="IPR014729">
    <property type="entry name" value="Rossmann-like_a/b/a_fold"/>
</dbReference>
<evidence type="ECO:0000313" key="20">
    <source>
        <dbReference type="Proteomes" id="UP000663552"/>
    </source>
</evidence>
<dbReference type="InterPro" id="IPR015865">
    <property type="entry name" value="Riboflavin_kinase_bac/euk"/>
</dbReference>
<keyword evidence="11 15" id="KW-0067">ATP-binding</keyword>
<evidence type="ECO:0000256" key="11">
    <source>
        <dbReference type="ARBA" id="ARBA00022840"/>
    </source>
</evidence>
<evidence type="ECO:0000256" key="6">
    <source>
        <dbReference type="ARBA" id="ARBA00022679"/>
    </source>
</evidence>
<comment type="catalytic activity">
    <reaction evidence="13 15">
        <text>riboflavin + ATP = FMN + ADP + H(+)</text>
        <dbReference type="Rhea" id="RHEA:14357"/>
        <dbReference type="ChEBI" id="CHEBI:15378"/>
        <dbReference type="ChEBI" id="CHEBI:30616"/>
        <dbReference type="ChEBI" id="CHEBI:57986"/>
        <dbReference type="ChEBI" id="CHEBI:58210"/>
        <dbReference type="ChEBI" id="CHEBI:456216"/>
        <dbReference type="EC" id="2.7.1.26"/>
    </reaction>
</comment>
<comment type="pathway">
    <text evidence="2 15">Cofactor biosynthesis; FAD biosynthesis; FAD from FMN: step 1/1.</text>
</comment>
<evidence type="ECO:0000256" key="10">
    <source>
        <dbReference type="ARBA" id="ARBA00022827"/>
    </source>
</evidence>
<dbReference type="Gene3D" id="3.40.50.620">
    <property type="entry name" value="HUPs"/>
    <property type="match status" value="1"/>
</dbReference>
<evidence type="ECO:0000256" key="2">
    <source>
        <dbReference type="ARBA" id="ARBA00004726"/>
    </source>
</evidence>
<dbReference type="EMBL" id="LAVW01000132">
    <property type="protein sequence ID" value="KKW71660.1"/>
    <property type="molecule type" value="Genomic_DNA"/>
</dbReference>
<dbReference type="PANTHER" id="PTHR22749">
    <property type="entry name" value="RIBOFLAVIN KINASE/FMN ADENYLYLTRANSFERASE"/>
    <property type="match status" value="1"/>
</dbReference>
<evidence type="ECO:0000313" key="19">
    <source>
        <dbReference type="Proteomes" id="UP000034513"/>
    </source>
</evidence>
<evidence type="ECO:0000313" key="18">
    <source>
        <dbReference type="EMBL" id="QSD63095.1"/>
    </source>
</evidence>
<comment type="pathway">
    <text evidence="3 15">Cofactor biosynthesis; FMN biosynthesis; FMN from riboflavin (ATP route): step 1/1.</text>
</comment>
<reference evidence="17 19" key="1">
    <citation type="submission" date="2015-04" db="EMBL/GenBank/DDBJ databases">
        <title>Evaluation of non-dairy Lactococcus lactis with potential dairy applications reveals extensive phenotype-genotype disparity.</title>
        <authorList>
            <person name="Cavanagh D."/>
            <person name="Casey A."/>
            <person name="Altermann E."/>
            <person name="Cotter P."/>
            <person name="Fitzgerald G.F."/>
            <person name="McAuliffe O."/>
        </authorList>
    </citation>
    <scope>NUCLEOTIDE SEQUENCE [LARGE SCALE GENOMIC DNA]</scope>
    <source>
        <strain evidence="17 19">DPC6856</strain>
    </source>
</reference>
<dbReference type="UniPathway" id="UPA00276">
    <property type="reaction ID" value="UER00406"/>
</dbReference>
<dbReference type="GO" id="GO:0009398">
    <property type="term" value="P:FMN biosynthetic process"/>
    <property type="evidence" value="ECO:0007669"/>
    <property type="project" value="UniProtKB-UniRule"/>
</dbReference>
<dbReference type="GO" id="GO:0008531">
    <property type="term" value="F:riboflavin kinase activity"/>
    <property type="evidence" value="ECO:0007669"/>
    <property type="project" value="UniProtKB-UniRule"/>
</dbReference>
<dbReference type="GO" id="GO:0009231">
    <property type="term" value="P:riboflavin biosynthetic process"/>
    <property type="evidence" value="ECO:0007669"/>
    <property type="project" value="InterPro"/>
</dbReference>
<dbReference type="Proteomes" id="UP000034513">
    <property type="component" value="Unassembled WGS sequence"/>
</dbReference>
<dbReference type="EMBL" id="CP032148">
    <property type="protein sequence ID" value="QSD63095.1"/>
    <property type="molecule type" value="Genomic_DNA"/>
</dbReference>
<dbReference type="InterPro" id="IPR023468">
    <property type="entry name" value="Riboflavin_kinase"/>
</dbReference>
<organism evidence="18 20">
    <name type="scientific">Lactococcus lactis subsp. cremoris</name>
    <name type="common">Streptococcus cremoris</name>
    <dbReference type="NCBI Taxonomy" id="1359"/>
    <lineage>
        <taxon>Bacteria</taxon>
        <taxon>Bacillati</taxon>
        <taxon>Bacillota</taxon>
        <taxon>Bacilli</taxon>
        <taxon>Lactobacillales</taxon>
        <taxon>Streptococcaceae</taxon>
        <taxon>Lactococcus</taxon>
    </lineage>
</organism>
<evidence type="ECO:0000256" key="1">
    <source>
        <dbReference type="ARBA" id="ARBA00002121"/>
    </source>
</evidence>
<evidence type="ECO:0000256" key="5">
    <source>
        <dbReference type="ARBA" id="ARBA00022643"/>
    </source>
</evidence>
<evidence type="ECO:0000256" key="9">
    <source>
        <dbReference type="ARBA" id="ARBA00022777"/>
    </source>
</evidence>
<feature type="domain" description="Riboflavin kinase" evidence="16">
    <location>
        <begin position="183"/>
        <end position="307"/>
    </location>
</feature>
<dbReference type="InterPro" id="IPR002606">
    <property type="entry name" value="Riboflavin_kinase_bac"/>
</dbReference>
<dbReference type="NCBIfam" id="TIGR00083">
    <property type="entry name" value="ribF"/>
    <property type="match status" value="1"/>
</dbReference>
<dbReference type="GO" id="GO:0005524">
    <property type="term" value="F:ATP binding"/>
    <property type="evidence" value="ECO:0007669"/>
    <property type="project" value="UniProtKB-UniRule"/>
</dbReference>
<dbReference type="GO" id="GO:0003919">
    <property type="term" value="F:FMN adenylyltransferase activity"/>
    <property type="evidence" value="ECO:0007669"/>
    <property type="project" value="UniProtKB-UniRule"/>
</dbReference>
<evidence type="ECO:0000256" key="14">
    <source>
        <dbReference type="ARBA" id="ARBA00049494"/>
    </source>
</evidence>
<gene>
    <name evidence="18" type="ORF">LL1196_1471</name>
    <name evidence="17" type="ORF">VN93_1591</name>
</gene>
<evidence type="ECO:0000256" key="15">
    <source>
        <dbReference type="PIRNR" id="PIRNR004491"/>
    </source>
</evidence>
<comment type="function">
    <text evidence="1">Catalyzes the phosphorylation of riboflavin to FMN followed by the adenylation of FMN to FAD.</text>
</comment>
<keyword evidence="10 15" id="KW-0274">FAD</keyword>
<keyword evidence="19" id="KW-1185">Reference proteome</keyword>
<dbReference type="AlphaFoldDB" id="A0A0M2ZVT1"/>
<dbReference type="Pfam" id="PF01687">
    <property type="entry name" value="Flavokinase"/>
    <property type="match status" value="1"/>
</dbReference>
<dbReference type="FunFam" id="2.40.30.30:FF:000003">
    <property type="entry name" value="Riboflavin biosynthesis protein"/>
    <property type="match status" value="1"/>
</dbReference>
<dbReference type="GO" id="GO:0006747">
    <property type="term" value="P:FAD biosynthetic process"/>
    <property type="evidence" value="ECO:0007669"/>
    <property type="project" value="UniProtKB-UniRule"/>
</dbReference>
<evidence type="ECO:0000256" key="3">
    <source>
        <dbReference type="ARBA" id="ARBA00005201"/>
    </source>
</evidence>
<dbReference type="PIRSF" id="PIRSF004491">
    <property type="entry name" value="FAD_Synth"/>
    <property type="match status" value="1"/>
</dbReference>
<protein>
    <recommendedName>
        <fullName evidence="15">Riboflavin biosynthesis protein</fullName>
    </recommendedName>
    <domain>
        <recommendedName>
            <fullName evidence="15">Riboflavin kinase</fullName>
            <ecNumber evidence="15">2.7.1.26</ecNumber>
        </recommendedName>
        <alternativeName>
            <fullName evidence="15">Flavokinase</fullName>
        </alternativeName>
    </domain>
    <domain>
        <recommendedName>
            <fullName evidence="15">FMN adenylyltransferase</fullName>
            <ecNumber evidence="15">2.7.7.2</ecNumber>
        </recommendedName>
        <alternativeName>
            <fullName evidence="15">FAD pyrophosphorylase</fullName>
        </alternativeName>
        <alternativeName>
            <fullName evidence="15">FAD synthase</fullName>
        </alternativeName>
    </domain>
</protein>
<sequence>MKLKVRKMEILEFTDELKFDEELILVLGYFDGLHRGHQSLFAEAKKIAAVLNLKIAVFTFPEKPTLTFNKFEPDMLLKLTSDKKRAELFAENGVDYLVFKDFTSKFAHQTSTEFAKSVVMRFNPKVVITGFDYTTGSDMKNLESTEDYRVVIMPEKADEQGKISSTRIRKAVEAGDIAQANQLLGYSYETTGLVVHGFARGRQLGYPTANLVIKDYVHLPAVGVYTCDVLFAGERHRGFASIGYNDTFNGTEKTVEVHIFDFNGEIYGENLTVLWLDKIRDMIKFEGIDQLIDQMKEDEQIARDFKA</sequence>
<dbReference type="SUPFAM" id="SSF52374">
    <property type="entry name" value="Nucleotidylyl transferase"/>
    <property type="match status" value="1"/>
</dbReference>
<evidence type="ECO:0000256" key="4">
    <source>
        <dbReference type="ARBA" id="ARBA00022630"/>
    </source>
</evidence>